<feature type="compositionally biased region" description="Polar residues" evidence="1">
    <location>
        <begin position="64"/>
        <end position="74"/>
    </location>
</feature>
<gene>
    <name evidence="2" type="ORF">JOC73_000195</name>
</gene>
<feature type="compositionally biased region" description="Basic and acidic residues" evidence="1">
    <location>
        <begin position="100"/>
        <end position="111"/>
    </location>
</feature>
<keyword evidence="3" id="KW-1185">Reference proteome</keyword>
<proteinExistence type="predicted"/>
<comment type="caution">
    <text evidence="2">The sequence shown here is derived from an EMBL/GenBank/DDBJ whole genome shotgun (WGS) entry which is preliminary data.</text>
</comment>
<feature type="region of interest" description="Disordered" evidence="1">
    <location>
        <begin position="36"/>
        <end position="111"/>
    </location>
</feature>
<name>A0ABS2NL74_9FIRM</name>
<organism evidence="2 3">
    <name type="scientific">Alkaliphilus hydrothermalis</name>
    <dbReference type="NCBI Taxonomy" id="1482730"/>
    <lineage>
        <taxon>Bacteria</taxon>
        <taxon>Bacillati</taxon>
        <taxon>Bacillota</taxon>
        <taxon>Clostridia</taxon>
        <taxon>Peptostreptococcales</taxon>
        <taxon>Natronincolaceae</taxon>
        <taxon>Alkaliphilus</taxon>
    </lineage>
</organism>
<sequence>MSIKPIDFHVTYANTVNESKIKQTDFNRARDFQQIAHHQQQVEDHRNRQRINSSEESKGKTIQDQESNNHNQSAGGKKQHSPAKKNSIGESEENVAPRNSDFKGLKIDIMI</sequence>
<evidence type="ECO:0000313" key="3">
    <source>
        <dbReference type="Proteomes" id="UP001314796"/>
    </source>
</evidence>
<evidence type="ECO:0000256" key="1">
    <source>
        <dbReference type="SAM" id="MobiDB-lite"/>
    </source>
</evidence>
<feature type="compositionally biased region" description="Basic and acidic residues" evidence="1">
    <location>
        <begin position="53"/>
        <end position="63"/>
    </location>
</feature>
<dbReference type="Proteomes" id="UP001314796">
    <property type="component" value="Unassembled WGS sequence"/>
</dbReference>
<protein>
    <submittedName>
        <fullName evidence="2">Uncharacterized protein</fullName>
    </submittedName>
</protein>
<reference evidence="2 3" key="1">
    <citation type="submission" date="2021-01" db="EMBL/GenBank/DDBJ databases">
        <title>Genomic Encyclopedia of Type Strains, Phase IV (KMG-IV): sequencing the most valuable type-strain genomes for metagenomic binning, comparative biology and taxonomic classification.</title>
        <authorList>
            <person name="Goeker M."/>
        </authorList>
    </citation>
    <scope>NUCLEOTIDE SEQUENCE [LARGE SCALE GENOMIC DNA]</scope>
    <source>
        <strain evidence="2 3">DSM 25890</strain>
    </source>
</reference>
<dbReference type="RefSeq" id="WP_204399970.1">
    <property type="nucleotide sequence ID" value="NZ_JAFBEE010000001.1"/>
</dbReference>
<accession>A0ABS2NL74</accession>
<evidence type="ECO:0000313" key="2">
    <source>
        <dbReference type="EMBL" id="MBM7613687.1"/>
    </source>
</evidence>
<dbReference type="EMBL" id="JAFBEE010000001">
    <property type="protein sequence ID" value="MBM7613687.1"/>
    <property type="molecule type" value="Genomic_DNA"/>
</dbReference>